<evidence type="ECO:0000256" key="6">
    <source>
        <dbReference type="ARBA" id="ARBA00023136"/>
    </source>
</evidence>
<dbReference type="PANTHER" id="PTHR43731">
    <property type="entry name" value="RHOMBOID PROTEASE"/>
    <property type="match status" value="1"/>
</dbReference>
<evidence type="ECO:0000259" key="7">
    <source>
        <dbReference type="Pfam" id="PF01694"/>
    </source>
</evidence>
<comment type="subcellular location">
    <subcellularLocation>
        <location evidence="1">Membrane</location>
        <topology evidence="1">Multi-pass membrane protein</topology>
    </subcellularLocation>
</comment>
<keyword evidence="6" id="KW-0472">Membrane</keyword>
<dbReference type="Gene3D" id="1.20.1540.10">
    <property type="entry name" value="Rhomboid-like"/>
    <property type="match status" value="1"/>
</dbReference>
<evidence type="ECO:0000256" key="3">
    <source>
        <dbReference type="ARBA" id="ARBA00022692"/>
    </source>
</evidence>
<evidence type="ECO:0000256" key="4">
    <source>
        <dbReference type="ARBA" id="ARBA00022801"/>
    </source>
</evidence>
<comment type="similarity">
    <text evidence="2">Belongs to the peptidase S54 family.</text>
</comment>
<protein>
    <recommendedName>
        <fullName evidence="7">Peptidase S54 rhomboid domain-containing protein</fullName>
    </recommendedName>
</protein>
<evidence type="ECO:0000256" key="5">
    <source>
        <dbReference type="ARBA" id="ARBA00022989"/>
    </source>
</evidence>
<evidence type="ECO:0000256" key="1">
    <source>
        <dbReference type="ARBA" id="ARBA00004141"/>
    </source>
</evidence>
<keyword evidence="5" id="KW-1133">Transmembrane helix</keyword>
<dbReference type="PANTHER" id="PTHR43731:SF14">
    <property type="entry name" value="PRESENILIN-ASSOCIATED RHOMBOID-LIKE PROTEIN, MITOCHONDRIAL"/>
    <property type="match status" value="1"/>
</dbReference>
<dbReference type="Pfam" id="PF01694">
    <property type="entry name" value="Rhomboid"/>
    <property type="match status" value="1"/>
</dbReference>
<keyword evidence="3" id="KW-0812">Transmembrane</keyword>
<feature type="domain" description="Peptidase S54 rhomboid" evidence="7">
    <location>
        <begin position="68"/>
        <end position="164"/>
    </location>
</feature>
<accession>A0ABR4E9C2</accession>
<dbReference type="SUPFAM" id="SSF144091">
    <property type="entry name" value="Rhomboid-like"/>
    <property type="match status" value="1"/>
</dbReference>
<keyword evidence="4" id="KW-0378">Hydrolase</keyword>
<evidence type="ECO:0000256" key="2">
    <source>
        <dbReference type="ARBA" id="ARBA00009045"/>
    </source>
</evidence>
<evidence type="ECO:0000313" key="8">
    <source>
        <dbReference type="EMBL" id="KAL2279016.1"/>
    </source>
</evidence>
<organism evidence="8 9">
    <name type="scientific">Diaporthe vaccinii</name>
    <dbReference type="NCBI Taxonomy" id="105482"/>
    <lineage>
        <taxon>Eukaryota</taxon>
        <taxon>Fungi</taxon>
        <taxon>Dikarya</taxon>
        <taxon>Ascomycota</taxon>
        <taxon>Pezizomycotina</taxon>
        <taxon>Sordariomycetes</taxon>
        <taxon>Sordariomycetidae</taxon>
        <taxon>Diaporthales</taxon>
        <taxon>Diaporthaceae</taxon>
        <taxon>Diaporthe</taxon>
        <taxon>Diaporthe eres species complex</taxon>
    </lineage>
</organism>
<keyword evidence="9" id="KW-1185">Reference proteome</keyword>
<evidence type="ECO:0000313" key="9">
    <source>
        <dbReference type="Proteomes" id="UP001600888"/>
    </source>
</evidence>
<dbReference type="Proteomes" id="UP001600888">
    <property type="component" value="Unassembled WGS sequence"/>
</dbReference>
<reference evidence="8 9" key="1">
    <citation type="submission" date="2024-03" db="EMBL/GenBank/DDBJ databases">
        <title>A high-quality draft genome sequence of Diaporthe vaccinii, a causative agent of upright dieback and viscid rot disease in cranberry plants.</title>
        <authorList>
            <person name="Sarrasin M."/>
            <person name="Lang B.F."/>
            <person name="Burger G."/>
        </authorList>
    </citation>
    <scope>NUCLEOTIDE SEQUENCE [LARGE SCALE GENOMIC DNA]</scope>
    <source>
        <strain evidence="8 9">IS7</strain>
    </source>
</reference>
<dbReference type="InterPro" id="IPR022764">
    <property type="entry name" value="Peptidase_S54_rhomboid_dom"/>
</dbReference>
<dbReference type="EMBL" id="JBAWTH010000080">
    <property type="protein sequence ID" value="KAL2279016.1"/>
    <property type="molecule type" value="Genomic_DNA"/>
</dbReference>
<dbReference type="InterPro" id="IPR035952">
    <property type="entry name" value="Rhomboid-like_sf"/>
</dbReference>
<dbReference type="InterPro" id="IPR050925">
    <property type="entry name" value="Rhomboid_protease_S54"/>
</dbReference>
<sequence>MAISQVAKGLIWTTIGANVYVFARWHIVPDEQAAKQGPESRAYRMAKSKQLQYMNDNYTLSRKNVAEGRWWTIITSAFSHIDLAHMGINMLVLHSTASLGISGAIGLGPIRLTALALGSAVCGSLGSLYDYQKTAEAGLQEPRGLGASGMVEGVMMATMLAQPRWPVSPLNSTDWFPLSLPEQVRGGYEGDEMCDDPYLPRLQLLHLYPVAEVVHKSIC</sequence>
<name>A0ABR4E9C2_9PEZI</name>
<comment type="caution">
    <text evidence="8">The sequence shown here is derived from an EMBL/GenBank/DDBJ whole genome shotgun (WGS) entry which is preliminary data.</text>
</comment>
<proteinExistence type="inferred from homology"/>
<gene>
    <name evidence="8" type="ORF">FJTKL_13997</name>
</gene>